<dbReference type="KEGG" id="bvr:BVIR_357"/>
<dbReference type="Pfam" id="PF04940">
    <property type="entry name" value="BLUF"/>
    <property type="match status" value="1"/>
</dbReference>
<reference evidence="3" key="1">
    <citation type="journal article" date="2016" name="Genome Announc.">
        <title>Revised genome sequence of the purple photosynthetic bacterium Blastochloris viridis.</title>
        <authorList>
            <person name="Liu L.N."/>
            <person name="Faulkner M."/>
            <person name="Liu X."/>
            <person name="Huang F."/>
            <person name="Darby A.C."/>
            <person name="Hall N."/>
        </authorList>
    </citation>
    <scope>NUCLEOTIDE SEQUENCE [LARGE SCALE GENOMIC DNA]</scope>
    <source>
        <strain evidence="3">ATCC 19567 / DSM 133 / F</strain>
    </source>
</reference>
<proteinExistence type="predicted"/>
<dbReference type="GO" id="GO:0071949">
    <property type="term" value="F:FAD binding"/>
    <property type="evidence" value="ECO:0007669"/>
    <property type="project" value="InterPro"/>
</dbReference>
<feature type="domain" description="BLUF" evidence="1">
    <location>
        <begin position="26"/>
        <end position="121"/>
    </location>
</feature>
<dbReference type="PROSITE" id="PS50925">
    <property type="entry name" value="BLUF"/>
    <property type="match status" value="1"/>
</dbReference>
<dbReference type="SMART" id="SM01034">
    <property type="entry name" value="BLUF"/>
    <property type="match status" value="1"/>
</dbReference>
<dbReference type="GO" id="GO:0009882">
    <property type="term" value="F:blue light photoreceptor activity"/>
    <property type="evidence" value="ECO:0007669"/>
    <property type="project" value="InterPro"/>
</dbReference>
<name>A0A0P0JDD2_BLAVI</name>
<evidence type="ECO:0000313" key="2">
    <source>
        <dbReference type="EMBL" id="CUU44077.1"/>
    </source>
</evidence>
<dbReference type="RefSeq" id="WP_236823658.1">
    <property type="nucleotide sequence ID" value="NZ_AP014854.2"/>
</dbReference>
<keyword evidence="3" id="KW-1185">Reference proteome</keyword>
<dbReference type="InterPro" id="IPR036046">
    <property type="entry name" value="Acylphosphatase-like_dom_sf"/>
</dbReference>
<evidence type="ECO:0000259" key="1">
    <source>
        <dbReference type="PROSITE" id="PS50925"/>
    </source>
</evidence>
<dbReference type="SUPFAM" id="SSF54975">
    <property type="entry name" value="Acylphosphatase/BLUF domain-like"/>
    <property type="match status" value="1"/>
</dbReference>
<accession>A0A0P0JDD2</accession>
<gene>
    <name evidence="2" type="primary">ycgF</name>
    <name evidence="2" type="ORF">BVIRIDIS_31240</name>
</gene>
<dbReference type="Gene3D" id="3.30.70.100">
    <property type="match status" value="1"/>
</dbReference>
<sequence length="168" mass="18574">MTMNTMTTNDMATQTPPEPAEAEAELYRLVYVSRNRIPGTPAEVLAQVESILAASRRANAAMNITGALIFNSGTFAQVLEGARRDIEALIERILRDERHGEVQVLAFEPAPSRAFPNWSMGFIGRSREDDNLFAHVGAVTGFEAGRLGSDRLLELMRTIAIEDERRTP</sequence>
<organism evidence="2 3">
    <name type="scientific">Blastochloris viridis</name>
    <name type="common">Rhodopseudomonas viridis</name>
    <dbReference type="NCBI Taxonomy" id="1079"/>
    <lineage>
        <taxon>Bacteria</taxon>
        <taxon>Pseudomonadati</taxon>
        <taxon>Pseudomonadota</taxon>
        <taxon>Alphaproteobacteria</taxon>
        <taxon>Hyphomicrobiales</taxon>
        <taxon>Blastochloridaceae</taxon>
        <taxon>Blastochloris</taxon>
    </lineage>
</organism>
<dbReference type="STRING" id="1079.BVIR_357"/>
<evidence type="ECO:0000313" key="3">
    <source>
        <dbReference type="Proteomes" id="UP000065734"/>
    </source>
</evidence>
<protein>
    <submittedName>
        <fullName evidence="2">Blue light-and temperature-regulated antirepressor YcgF</fullName>
    </submittedName>
</protein>
<dbReference type="InterPro" id="IPR007024">
    <property type="entry name" value="BLUF_domain"/>
</dbReference>
<dbReference type="AlphaFoldDB" id="A0A0P0JDD2"/>
<dbReference type="Proteomes" id="UP000065734">
    <property type="component" value="Chromosome I"/>
</dbReference>
<dbReference type="EMBL" id="LN907867">
    <property type="protein sequence ID" value="CUU44077.1"/>
    <property type="molecule type" value="Genomic_DNA"/>
</dbReference>